<dbReference type="PANTHER" id="PTHR30121:SF12">
    <property type="entry name" value="TYPE IV SECRETION SYSTEM PROTEIN CAGE"/>
    <property type="match status" value="1"/>
</dbReference>
<dbReference type="SUPFAM" id="SSF52540">
    <property type="entry name" value="P-loop containing nucleoside triphosphate hydrolases"/>
    <property type="match status" value="1"/>
</dbReference>
<accession>A0A1J6HQ63</accession>
<comment type="similarity">
    <text evidence="1">Belongs to the TrbE/VirB4 family.</text>
</comment>
<evidence type="ECO:0000256" key="2">
    <source>
        <dbReference type="ARBA" id="ARBA00022741"/>
    </source>
</evidence>
<keyword evidence="6" id="KW-1185">Reference proteome</keyword>
<dbReference type="InterPro" id="IPR027417">
    <property type="entry name" value="P-loop_NTPase"/>
</dbReference>
<dbReference type="InterPro" id="IPR051162">
    <property type="entry name" value="T4SS_component"/>
</dbReference>
<evidence type="ECO:0000313" key="5">
    <source>
        <dbReference type="EMBL" id="OIS90311.1"/>
    </source>
</evidence>
<comment type="caution">
    <text evidence="5">The sequence shown here is derived from an EMBL/GenBank/DDBJ whole genome shotgun (WGS) entry which is preliminary data.</text>
</comment>
<organism evidence="5 6">
    <name type="scientific">Brucella cytisi</name>
    <dbReference type="NCBI Taxonomy" id="407152"/>
    <lineage>
        <taxon>Bacteria</taxon>
        <taxon>Pseudomonadati</taxon>
        <taxon>Pseudomonadota</taxon>
        <taxon>Alphaproteobacteria</taxon>
        <taxon>Hyphomicrobiales</taxon>
        <taxon>Brucellaceae</taxon>
        <taxon>Brucella/Ochrobactrum group</taxon>
        <taxon>Brucella</taxon>
    </lineage>
</organism>
<dbReference type="PANTHER" id="PTHR30121">
    <property type="entry name" value="UNCHARACTERIZED PROTEIN YJGR-RELATED"/>
    <property type="match status" value="1"/>
</dbReference>
<proteinExistence type="inferred from homology"/>
<dbReference type="NCBIfam" id="TIGR00929">
    <property type="entry name" value="VirB4_CagE"/>
    <property type="match status" value="1"/>
</dbReference>
<protein>
    <submittedName>
        <fullName evidence="5">Type VI secretion protein</fullName>
    </submittedName>
</protein>
<dbReference type="GO" id="GO:0005524">
    <property type="term" value="F:ATP binding"/>
    <property type="evidence" value="ECO:0007669"/>
    <property type="project" value="UniProtKB-KW"/>
</dbReference>
<dbReference type="OrthoDB" id="9816422at2"/>
<keyword evidence="2" id="KW-0547">Nucleotide-binding</keyword>
<dbReference type="InterPro" id="IPR004346">
    <property type="entry name" value="CagE_TrbE_VirB"/>
</dbReference>
<dbReference type="Gene3D" id="3.40.50.300">
    <property type="entry name" value="P-loop containing nucleotide triphosphate hydrolases"/>
    <property type="match status" value="1"/>
</dbReference>
<gene>
    <name evidence="5" type="ORF">BLA27_27475</name>
</gene>
<dbReference type="AlphaFoldDB" id="A0A1J6HQ63"/>
<dbReference type="Pfam" id="PF03135">
    <property type="entry name" value="CagE_TrbE_VirB"/>
    <property type="match status" value="1"/>
</dbReference>
<evidence type="ECO:0000313" key="6">
    <source>
        <dbReference type="Proteomes" id="UP000182985"/>
    </source>
</evidence>
<evidence type="ECO:0000259" key="4">
    <source>
        <dbReference type="Pfam" id="PF03135"/>
    </source>
</evidence>
<name>A0A1J6HQ63_9HYPH</name>
<keyword evidence="3" id="KW-0067">ATP-binding</keyword>
<reference evidence="5 6" key="1">
    <citation type="submission" date="2016-10" db="EMBL/GenBank/DDBJ databases">
        <title>The Draft Genome Sequence of the Potato Rhizosphere Bacteria Ochrobactrum sp. IPA7.2.</title>
        <authorList>
            <person name="Gogoleva N.E."/>
            <person name="Khlopko Y.A."/>
            <person name="Burygin G.L."/>
            <person name="Plotnikov A.O."/>
        </authorList>
    </citation>
    <scope>NUCLEOTIDE SEQUENCE [LARGE SCALE GENOMIC DNA]</scope>
    <source>
        <strain evidence="5 6">IPA7.2</strain>
    </source>
</reference>
<sequence>MGAIESFDLLNTEAVVSKFLPYSHHVTEEIISTKSGEYLSVWRIDGRSHQSASDEELFQWVNTLNQTLKGIASANFAFWSHIVRRRVYEYPDSDFKNPFARRLDEKYRASFTGYNLMVNDLYLTVIYRPVSDKVLSFFAKGERVSADEKKHRQDGAIKELESVNLTLRSALKPYGGELLSTYEHKDKFTYSEPLEFLAMLVNGEHQPMPVCRDRFADYMCFNRPFFSKWGEVGELRTSRGLRRFGMLEVREYTDGTEPGHLNVLLESDFEFVLSQSFSTLSKHAAKDFLQRHKKHLIDAKDVATSQIIAIDEALNQLVSGKFLMGEHHCTLTVFGNEVQEVREYLARAQSALLDVAIIPKKVDLALEAAYWAQLPGNFAYRPRPAPITSLNYLSFSPFHNFLSGKPAGNPWGPAITILKTVSGTPLYFNFHSTEVDEDSEGKRRLGNTMYIGKSGVGKTVTMGFKLSQMLKLDPTVCLWDKDRGLQVLVLALGGRYFPLRAGEATGLNPFQLEPTAGNLIFLKRFLKTLVASAGAPVTHQDEREIDQALATLMQHIDKPHRRLSMLVQAMPNPINDDPHAHPTVHARLLKWCEGGEYGWLFDNKEDGLDLTTHKLYGFDVTDFLENPEARSPLMMYLLYRTENMIDGRRFVYMFDEFQKPLEDEYFQELAQNKNRVIRKQNGIFVYATQEPGAILDSPIAKTLVQQCATFVFLPNPGADPKEYIEGFKLTRTEFEIVKNLGETSRRFLVKQGASSAVAELNLGQFKIGEQTLDFDDELLVISGTPDNADIAEAAIAEVGDDPEKWLPVYLRRVRGKEN</sequence>
<dbReference type="RefSeq" id="WP_071634525.1">
    <property type="nucleotide sequence ID" value="NZ_MOEC01000061.1"/>
</dbReference>
<feature type="domain" description="CagE TrbE VirB component of type IV transporter system central" evidence="4">
    <location>
        <begin position="178"/>
        <end position="383"/>
    </location>
</feature>
<evidence type="ECO:0000256" key="3">
    <source>
        <dbReference type="ARBA" id="ARBA00022840"/>
    </source>
</evidence>
<dbReference type="EMBL" id="MOEC01000061">
    <property type="protein sequence ID" value="OIS90311.1"/>
    <property type="molecule type" value="Genomic_DNA"/>
</dbReference>
<evidence type="ECO:0000256" key="1">
    <source>
        <dbReference type="ARBA" id="ARBA00006512"/>
    </source>
</evidence>
<dbReference type="Proteomes" id="UP000182985">
    <property type="component" value="Unassembled WGS sequence"/>
</dbReference>
<dbReference type="InterPro" id="IPR018145">
    <property type="entry name" value="CagE_TrbE_VirB_cntrl_dom"/>
</dbReference>